<dbReference type="InterPro" id="IPR011989">
    <property type="entry name" value="ARM-like"/>
</dbReference>
<dbReference type="InterPro" id="IPR016024">
    <property type="entry name" value="ARM-type_fold"/>
</dbReference>
<accession>A0AA39TYL5</accession>
<dbReference type="Proteomes" id="UP001175227">
    <property type="component" value="Unassembled WGS sequence"/>
</dbReference>
<comment type="caution">
    <text evidence="1">The sequence shown here is derived from an EMBL/GenBank/DDBJ whole genome shotgun (WGS) entry which is preliminary data.</text>
</comment>
<reference evidence="1" key="1">
    <citation type="submission" date="2023-06" db="EMBL/GenBank/DDBJ databases">
        <authorList>
            <consortium name="Lawrence Berkeley National Laboratory"/>
            <person name="Ahrendt S."/>
            <person name="Sahu N."/>
            <person name="Indic B."/>
            <person name="Wong-Bajracharya J."/>
            <person name="Merenyi Z."/>
            <person name="Ke H.-M."/>
            <person name="Monk M."/>
            <person name="Kocsube S."/>
            <person name="Drula E."/>
            <person name="Lipzen A."/>
            <person name="Balint B."/>
            <person name="Henrissat B."/>
            <person name="Andreopoulos B."/>
            <person name="Martin F.M."/>
            <person name="Harder C.B."/>
            <person name="Rigling D."/>
            <person name="Ford K.L."/>
            <person name="Foster G.D."/>
            <person name="Pangilinan J."/>
            <person name="Papanicolaou A."/>
            <person name="Barry K."/>
            <person name="LaButti K."/>
            <person name="Viragh M."/>
            <person name="Koriabine M."/>
            <person name="Yan M."/>
            <person name="Riley R."/>
            <person name="Champramary S."/>
            <person name="Plett K.L."/>
            <person name="Tsai I.J."/>
            <person name="Slot J."/>
            <person name="Sipos G."/>
            <person name="Plett J."/>
            <person name="Nagy L.G."/>
            <person name="Grigoriev I.V."/>
        </authorList>
    </citation>
    <scope>NUCLEOTIDE SEQUENCE</scope>
    <source>
        <strain evidence="1">ICMP 16352</strain>
    </source>
</reference>
<keyword evidence="2" id="KW-1185">Reference proteome</keyword>
<evidence type="ECO:0000313" key="2">
    <source>
        <dbReference type="Proteomes" id="UP001175227"/>
    </source>
</evidence>
<evidence type="ECO:0000313" key="1">
    <source>
        <dbReference type="EMBL" id="KAK0473607.1"/>
    </source>
</evidence>
<dbReference type="EMBL" id="JAUEPR010000032">
    <property type="protein sequence ID" value="KAK0473607.1"/>
    <property type="molecule type" value="Genomic_DNA"/>
</dbReference>
<organism evidence="1 2">
    <name type="scientific">Armillaria novae-zelandiae</name>
    <dbReference type="NCBI Taxonomy" id="153914"/>
    <lineage>
        <taxon>Eukaryota</taxon>
        <taxon>Fungi</taxon>
        <taxon>Dikarya</taxon>
        <taxon>Basidiomycota</taxon>
        <taxon>Agaricomycotina</taxon>
        <taxon>Agaricomycetes</taxon>
        <taxon>Agaricomycetidae</taxon>
        <taxon>Agaricales</taxon>
        <taxon>Marasmiineae</taxon>
        <taxon>Physalacriaceae</taxon>
        <taxon>Armillaria</taxon>
    </lineage>
</organism>
<name>A0AA39TYL5_9AGAR</name>
<proteinExistence type="predicted"/>
<gene>
    <name evidence="1" type="ORF">IW261DRAFT_1503746</name>
</gene>
<sequence length="607" mass="69289">MLKDDRPDIQVASTFCLFQLAKHCYGKKFIEKSAIASLRCMLHKFKTRKIRVASLQCLSQLILESSTERTGCQACSPPCYTIEAQAILVNEPELWLDIIFDLIGDPQSESERIVGLSCVARLAKIEQIQKVLMGSIKSFYWISGPFYSVNRQKSEIYKDIQSQSHGMKGFLAILLGLLQQPKTRFYAISVLQCISAELDDDIIFDKVQEVLFWLMSMIQDGHPRAKGIGVLCLSKYFKKNDKFRQSIIKLKPDLITMLTTKLFGINSYCFPEIEAVKTAFLAIVTHDDAFNKLHDTEVINIIVKTLCIEGWLDLEGRSSLLYKLLSKDVKDGDVNKSLANEIINKVVLESIYGNTTRLDQTQTFFVELYHNEKLKTVITELWPNSIQGTIIKALNQLCHRAKAMKFLTQIAKDESAQQLMLEEHLLHEITQVGKSIIRKKSVQSVQSMYAFIAVDKKDAVNDSGTLSAVRATLEMFASQKKFCRFLLDDNVFKVITNGITTDDLKSHKGHCVEVQIAGVKCLNKLINFEPARQKMLQAQIPDKLMCLWKAFNDEPDSSQWLRCWPNYGDLLKDTLKQLREYDDVQEFFSGKWNQNKELMHDISLIDA</sequence>
<dbReference type="Gene3D" id="1.25.10.10">
    <property type="entry name" value="Leucine-rich Repeat Variant"/>
    <property type="match status" value="1"/>
</dbReference>
<dbReference type="AlphaFoldDB" id="A0AA39TYL5"/>
<protein>
    <submittedName>
        <fullName evidence="1">Uncharacterized protein</fullName>
    </submittedName>
</protein>
<dbReference type="SUPFAM" id="SSF48371">
    <property type="entry name" value="ARM repeat"/>
    <property type="match status" value="2"/>
</dbReference>